<reference evidence="2" key="1">
    <citation type="submission" date="2017-01" db="EMBL/GenBank/DDBJ databases">
        <title>Genome sequence of Rouxiella sp. ERMR1:05.</title>
        <authorList>
            <person name="Kumar R."/>
            <person name="Singh D."/>
            <person name="Kumar S."/>
        </authorList>
    </citation>
    <scope>NUCLEOTIDE SEQUENCE [LARGE SCALE GENOMIC DNA]</scope>
    <source>
        <strain evidence="2">ERMR1:05</strain>
        <plasmid evidence="2">unnamed1</plasmid>
    </source>
</reference>
<name>A0A2L1UY08_9GAMM</name>
<evidence type="ECO:0000313" key="2">
    <source>
        <dbReference type="Proteomes" id="UP000239197"/>
    </source>
</evidence>
<dbReference type="EMBL" id="CP019063">
    <property type="protein sequence ID" value="AVF37728.1"/>
    <property type="molecule type" value="Genomic_DNA"/>
</dbReference>
<dbReference type="KEGG" id="rox:BV494_22700"/>
<gene>
    <name evidence="1" type="ORF">BV494_22700</name>
</gene>
<keyword evidence="1" id="KW-0614">Plasmid</keyword>
<accession>A0A2L1UY08</accession>
<evidence type="ECO:0000313" key="1">
    <source>
        <dbReference type="EMBL" id="AVF37728.1"/>
    </source>
</evidence>
<sequence>MERQPGVNFGFLIAVIAQRLSPKPTKRGKAFPLLDFPTLFQHALPLAGYVSAPLAIAAKTCRCAVPSFRSSSLLVSKHSFSKLSESGWLLFQFKSSLHKSFELHNDWPLSKIHLLQAHGT</sequence>
<dbReference type="AlphaFoldDB" id="A0A2L1UY08"/>
<organism evidence="1 2">
    <name type="scientific">Rahnella sikkimica</name>
    <dbReference type="NCBI Taxonomy" id="1805933"/>
    <lineage>
        <taxon>Bacteria</taxon>
        <taxon>Pseudomonadati</taxon>
        <taxon>Pseudomonadota</taxon>
        <taxon>Gammaproteobacteria</taxon>
        <taxon>Enterobacterales</taxon>
        <taxon>Yersiniaceae</taxon>
        <taxon>Rahnella</taxon>
    </lineage>
</organism>
<keyword evidence="2" id="KW-1185">Reference proteome</keyword>
<geneLocation type="plasmid" evidence="1 2">
    <name>unnamed1</name>
</geneLocation>
<protein>
    <submittedName>
        <fullName evidence="1">Uncharacterized protein</fullName>
    </submittedName>
</protein>
<dbReference type="Proteomes" id="UP000239197">
    <property type="component" value="Plasmid unnamed1"/>
</dbReference>
<proteinExistence type="predicted"/>